<comment type="catalytic activity">
    <reaction evidence="6 8">
        <text>aldehydo-D-ribose 5-phosphate + D-glyceraldehyde 3-phosphate + L-glutamine = pyridoxal 5'-phosphate + L-glutamate + phosphate + 3 H2O + H(+)</text>
        <dbReference type="Rhea" id="RHEA:31507"/>
        <dbReference type="ChEBI" id="CHEBI:15377"/>
        <dbReference type="ChEBI" id="CHEBI:15378"/>
        <dbReference type="ChEBI" id="CHEBI:29985"/>
        <dbReference type="ChEBI" id="CHEBI:43474"/>
        <dbReference type="ChEBI" id="CHEBI:58273"/>
        <dbReference type="ChEBI" id="CHEBI:58359"/>
        <dbReference type="ChEBI" id="CHEBI:59776"/>
        <dbReference type="ChEBI" id="CHEBI:597326"/>
        <dbReference type="EC" id="4.3.3.6"/>
    </reaction>
</comment>
<dbReference type="GO" id="GO:0042823">
    <property type="term" value="P:pyridoxal phosphate biosynthetic process"/>
    <property type="evidence" value="ECO:0007669"/>
    <property type="project" value="UniProtKB-UniRule"/>
</dbReference>
<name>A0A923E5T6_CLOTT</name>
<feature type="active site" description="Schiff-base intermediate with D-ribose 5-phosphate" evidence="8">
    <location>
        <position position="78"/>
    </location>
</feature>
<dbReference type="Gene3D" id="3.20.20.70">
    <property type="entry name" value="Aldolase class I"/>
    <property type="match status" value="1"/>
</dbReference>
<dbReference type="Pfam" id="PF01680">
    <property type="entry name" value="SOR_SNZ"/>
    <property type="match status" value="1"/>
</dbReference>
<dbReference type="PROSITE" id="PS51129">
    <property type="entry name" value="PDXS_SNZ_2"/>
    <property type="match status" value="1"/>
</dbReference>
<keyword evidence="4 8" id="KW-0456">Lyase</keyword>
<feature type="domain" description="PdxS/SNZ N-terminal" evidence="10">
    <location>
        <begin position="5"/>
        <end position="209"/>
    </location>
</feature>
<keyword evidence="12" id="KW-1185">Reference proteome</keyword>
<dbReference type="PANTHER" id="PTHR31829:SF0">
    <property type="entry name" value="PYRIDOXAL 5'-PHOSPHATE SYNTHASE SUBUNIT SNZ1-RELATED"/>
    <property type="match status" value="1"/>
</dbReference>
<comment type="similarity">
    <text evidence="2 8 9">Belongs to the PdxS/SNZ family.</text>
</comment>
<dbReference type="InterPro" id="IPR001852">
    <property type="entry name" value="PdxS/SNZ"/>
</dbReference>
<reference evidence="11 12" key="1">
    <citation type="submission" date="2020-04" db="EMBL/GenBank/DDBJ databases">
        <title>Genomic insights into acetone-butanol-ethanol (ABE) fermentation by sequencing solventogenic clostridia strains.</title>
        <authorList>
            <person name="Brown S."/>
        </authorList>
    </citation>
    <scope>NUCLEOTIDE SEQUENCE [LARGE SCALE GENOMIC DNA]</scope>
    <source>
        <strain evidence="11 12">DJ011</strain>
    </source>
</reference>
<comment type="subunit">
    <text evidence="7">Homohexamer and homododecamer. In the presence of PdxT, forms a dodecamer of heterodimers.</text>
</comment>
<comment type="pathway">
    <text evidence="1 8">Cofactor biosynthesis; pyridoxal 5'-phosphate biosynthesis.</text>
</comment>
<keyword evidence="5 8" id="KW-0704">Schiff base</keyword>
<dbReference type="GO" id="GO:0006520">
    <property type="term" value="P:amino acid metabolic process"/>
    <property type="evidence" value="ECO:0007669"/>
    <property type="project" value="TreeGrafter"/>
</dbReference>
<protein>
    <recommendedName>
        <fullName evidence="8">Pyridoxal 5'-phosphate synthase subunit PdxS</fullName>
        <shortName evidence="8">PLP synthase subunit PdxS</shortName>
        <ecNumber evidence="8">4.3.3.6</ecNumber>
    </recommendedName>
    <alternativeName>
        <fullName evidence="8">Pdx1</fullName>
    </alternativeName>
</protein>
<evidence type="ECO:0000256" key="2">
    <source>
        <dbReference type="ARBA" id="ARBA00007281"/>
    </source>
</evidence>
<dbReference type="InterPro" id="IPR013785">
    <property type="entry name" value="Aldolase_TIM"/>
</dbReference>
<evidence type="ECO:0000313" key="11">
    <source>
        <dbReference type="EMBL" id="MBC2396975.1"/>
    </source>
</evidence>
<proteinExistence type="inferred from homology"/>
<evidence type="ECO:0000256" key="5">
    <source>
        <dbReference type="ARBA" id="ARBA00023270"/>
    </source>
</evidence>
<dbReference type="PIRSF" id="PIRSF029271">
    <property type="entry name" value="Pdx1"/>
    <property type="match status" value="1"/>
</dbReference>
<evidence type="ECO:0000313" key="12">
    <source>
        <dbReference type="Proteomes" id="UP000563151"/>
    </source>
</evidence>
<dbReference type="GO" id="GO:0008615">
    <property type="term" value="P:pyridoxine biosynthetic process"/>
    <property type="evidence" value="ECO:0007669"/>
    <property type="project" value="TreeGrafter"/>
</dbReference>
<organism evidence="11 12">
    <name type="scientific">Clostridium tetanomorphum</name>
    <dbReference type="NCBI Taxonomy" id="1553"/>
    <lineage>
        <taxon>Bacteria</taxon>
        <taxon>Bacillati</taxon>
        <taxon>Bacillota</taxon>
        <taxon>Clostridia</taxon>
        <taxon>Eubacteriales</taxon>
        <taxon>Clostridiaceae</taxon>
        <taxon>Clostridium</taxon>
    </lineage>
</organism>
<dbReference type="SUPFAM" id="SSF51366">
    <property type="entry name" value="Ribulose-phoshate binding barrel"/>
    <property type="match status" value="1"/>
</dbReference>
<evidence type="ECO:0000256" key="4">
    <source>
        <dbReference type="ARBA" id="ARBA00023239"/>
    </source>
</evidence>
<evidence type="ECO:0000256" key="8">
    <source>
        <dbReference type="HAMAP-Rule" id="MF_01824"/>
    </source>
</evidence>
<dbReference type="PROSITE" id="PS01235">
    <property type="entry name" value="PDXS_SNZ_1"/>
    <property type="match status" value="1"/>
</dbReference>
<comment type="function">
    <text evidence="8">Catalyzes the formation of pyridoxal 5'-phosphate from ribose 5-phosphate (RBP), glyceraldehyde 3-phosphate (G3P) and ammonia. The ammonia is provided by the PdxT subunit. Can also use ribulose 5-phosphate and dihydroxyacetone phosphate as substrates, resulting from enzyme-catalyzed isomerization of RBP and G3P, respectively.</text>
</comment>
<evidence type="ECO:0000256" key="9">
    <source>
        <dbReference type="PROSITE-ProRule" id="PRU00481"/>
    </source>
</evidence>
<evidence type="ECO:0000256" key="3">
    <source>
        <dbReference type="ARBA" id="ARBA00022898"/>
    </source>
</evidence>
<dbReference type="HAMAP" id="MF_01824">
    <property type="entry name" value="PdxS"/>
    <property type="match status" value="1"/>
</dbReference>
<dbReference type="EMBL" id="JAAZWO010000004">
    <property type="protein sequence ID" value="MBC2396975.1"/>
    <property type="molecule type" value="Genomic_DNA"/>
</dbReference>
<dbReference type="NCBIfam" id="TIGR00343">
    <property type="entry name" value="pyridoxal 5'-phosphate synthase lyase subunit PdxS"/>
    <property type="match status" value="1"/>
</dbReference>
<dbReference type="NCBIfam" id="NF003215">
    <property type="entry name" value="PRK04180.1"/>
    <property type="match status" value="1"/>
</dbReference>
<dbReference type="FunFam" id="3.20.20.70:FF:000001">
    <property type="entry name" value="Pyridoxine biosynthesis protein PDX1"/>
    <property type="match status" value="1"/>
</dbReference>
<dbReference type="PANTHER" id="PTHR31829">
    <property type="entry name" value="PYRIDOXAL 5'-PHOSPHATE SYNTHASE SUBUNIT SNZ1-RELATED"/>
    <property type="match status" value="1"/>
</dbReference>
<dbReference type="InterPro" id="IPR033755">
    <property type="entry name" value="PdxS/SNZ_N"/>
</dbReference>
<dbReference type="RefSeq" id="WP_035147715.1">
    <property type="nucleotide sequence ID" value="NZ_JAAZWO010000004.1"/>
</dbReference>
<keyword evidence="3 8" id="KW-0663">Pyridoxal phosphate</keyword>
<dbReference type="GO" id="GO:0036381">
    <property type="term" value="F:pyridoxal 5'-phosphate synthase (glutamine hydrolysing) activity"/>
    <property type="evidence" value="ECO:0007669"/>
    <property type="project" value="UniProtKB-UniRule"/>
</dbReference>
<dbReference type="AlphaFoldDB" id="A0A923E5T6"/>
<gene>
    <name evidence="8 11" type="primary">pdxS</name>
    <name evidence="11" type="ORF">HGG79_04160</name>
</gene>
<feature type="binding site" evidence="8">
    <location>
        <position position="162"/>
    </location>
    <ligand>
        <name>D-glyceraldehyde 3-phosphate</name>
        <dbReference type="ChEBI" id="CHEBI:59776"/>
    </ligand>
</feature>
<comment type="caution">
    <text evidence="11">The sequence shown here is derived from an EMBL/GenBank/DDBJ whole genome shotgun (WGS) entry which is preliminary data.</text>
</comment>
<dbReference type="Proteomes" id="UP000563151">
    <property type="component" value="Unassembled WGS sequence"/>
</dbReference>
<dbReference type="CDD" id="cd04727">
    <property type="entry name" value="pdxS"/>
    <property type="match status" value="1"/>
</dbReference>
<evidence type="ECO:0000256" key="6">
    <source>
        <dbReference type="ARBA" id="ARBA00047992"/>
    </source>
</evidence>
<feature type="binding site" evidence="8">
    <location>
        <position position="211"/>
    </location>
    <ligand>
        <name>D-ribose 5-phosphate</name>
        <dbReference type="ChEBI" id="CHEBI:78346"/>
    </ligand>
</feature>
<evidence type="ECO:0000259" key="10">
    <source>
        <dbReference type="Pfam" id="PF01680"/>
    </source>
</evidence>
<feature type="binding site" evidence="8">
    <location>
        <position position="150"/>
    </location>
    <ligand>
        <name>D-ribose 5-phosphate</name>
        <dbReference type="ChEBI" id="CHEBI:78346"/>
    </ligand>
</feature>
<evidence type="ECO:0000256" key="1">
    <source>
        <dbReference type="ARBA" id="ARBA00004737"/>
    </source>
</evidence>
<feature type="binding site" evidence="8">
    <location>
        <begin position="232"/>
        <end position="233"/>
    </location>
    <ligand>
        <name>D-ribose 5-phosphate</name>
        <dbReference type="ChEBI" id="CHEBI:78346"/>
    </ligand>
</feature>
<dbReference type="EC" id="4.3.3.6" evidence="8"/>
<feature type="binding site" evidence="8">
    <location>
        <position position="21"/>
    </location>
    <ligand>
        <name>D-ribose 5-phosphate</name>
        <dbReference type="ChEBI" id="CHEBI:78346"/>
    </ligand>
</feature>
<accession>A0A923E5T6</accession>
<evidence type="ECO:0000256" key="7">
    <source>
        <dbReference type="ARBA" id="ARBA00061750"/>
    </source>
</evidence>
<sequence length="289" mass="31511">MERYELNKNLAQMLKGGVIMDVVNAKQAEIAEKAGACAVMALERVPADIRKEGGVARMSDPAMIKEIKKAVSIPVMAKVRIGHFVEAQILQEIGVDFIDESEVLTPADDSYHISKLNFEVPFVCGARNLGEALRRIGEGASMIRTKGEAGTGNVVEAVKHMRCMMDEIRKIKNAPKEELMTIAKEIAAPINLVEYVWENGKLPVVNFAAGGIATPADAALMMQLGSEGVFVGSGIFKSENPEVRARAIVLATTYYNDPKVVAEVSENLGEAMNSLELSEIKDRYSERGW</sequence>
<dbReference type="InterPro" id="IPR011060">
    <property type="entry name" value="RibuloseP-bd_barrel"/>
</dbReference>